<comment type="caution">
    <text evidence="1">The sequence shown here is derived from an EMBL/GenBank/DDBJ whole genome shotgun (WGS) entry which is preliminary data.</text>
</comment>
<dbReference type="Proteomes" id="UP000249577">
    <property type="component" value="Unassembled WGS sequence"/>
</dbReference>
<dbReference type="AlphaFoldDB" id="A0A2W5KPY2"/>
<reference evidence="1 2" key="1">
    <citation type="submission" date="2017-08" db="EMBL/GenBank/DDBJ databases">
        <title>Infants hospitalized years apart are colonized by the same room-sourced microbial strains.</title>
        <authorList>
            <person name="Brooks B."/>
            <person name="Olm M.R."/>
            <person name="Firek B.A."/>
            <person name="Baker R."/>
            <person name="Thomas B.C."/>
            <person name="Morowitz M.J."/>
            <person name="Banfield J.F."/>
        </authorList>
    </citation>
    <scope>NUCLEOTIDE SEQUENCE [LARGE SCALE GENOMIC DNA]</scope>
    <source>
        <strain evidence="1">S2_005_003_R2_43</strain>
    </source>
</reference>
<protein>
    <submittedName>
        <fullName evidence="1">Uncharacterized protein</fullName>
    </submittedName>
</protein>
<accession>A0A2W5KPY2</accession>
<sequence>MQNMSSLQMKGGGTFEVPGVRNGVCVILWGKDGYLDQMEGVTCGDDSLDGLALDQLVCGEYLG</sequence>
<evidence type="ECO:0000313" key="2">
    <source>
        <dbReference type="Proteomes" id="UP000249577"/>
    </source>
</evidence>
<gene>
    <name evidence="1" type="ORF">DI565_05795</name>
</gene>
<organism evidence="1 2">
    <name type="scientific">Ancylobacter novellus</name>
    <name type="common">Thiobacillus novellus</name>
    <dbReference type="NCBI Taxonomy" id="921"/>
    <lineage>
        <taxon>Bacteria</taxon>
        <taxon>Pseudomonadati</taxon>
        <taxon>Pseudomonadota</taxon>
        <taxon>Alphaproteobacteria</taxon>
        <taxon>Hyphomicrobiales</taxon>
        <taxon>Xanthobacteraceae</taxon>
        <taxon>Ancylobacter</taxon>
    </lineage>
</organism>
<evidence type="ECO:0000313" key="1">
    <source>
        <dbReference type="EMBL" id="PZQ16905.1"/>
    </source>
</evidence>
<proteinExistence type="predicted"/>
<name>A0A2W5KPY2_ANCNO</name>
<dbReference type="EMBL" id="QFPN01000003">
    <property type="protein sequence ID" value="PZQ16905.1"/>
    <property type="molecule type" value="Genomic_DNA"/>
</dbReference>